<dbReference type="AlphaFoldDB" id="A0A2P2QH40"/>
<proteinExistence type="predicted"/>
<evidence type="ECO:0000313" key="1">
    <source>
        <dbReference type="EMBL" id="MBX66313.1"/>
    </source>
</evidence>
<reference evidence="1" key="1">
    <citation type="submission" date="2018-02" db="EMBL/GenBank/DDBJ databases">
        <title>Rhizophora mucronata_Transcriptome.</title>
        <authorList>
            <person name="Meera S.P."/>
            <person name="Sreeshan A."/>
            <person name="Augustine A."/>
        </authorList>
    </citation>
    <scope>NUCLEOTIDE SEQUENCE</scope>
    <source>
        <tissue evidence="1">Leaf</tissue>
    </source>
</reference>
<accession>A0A2P2QH40</accession>
<sequence length="24" mass="3063">MCKFYNSLKYNHQLYIILRMKVQK</sequence>
<dbReference type="EMBL" id="GGEC01085829">
    <property type="protein sequence ID" value="MBX66313.1"/>
    <property type="molecule type" value="Transcribed_RNA"/>
</dbReference>
<protein>
    <submittedName>
        <fullName evidence="1">Uncharacterized protein</fullName>
    </submittedName>
</protein>
<organism evidence="1">
    <name type="scientific">Rhizophora mucronata</name>
    <name type="common">Asiatic mangrove</name>
    <dbReference type="NCBI Taxonomy" id="61149"/>
    <lineage>
        <taxon>Eukaryota</taxon>
        <taxon>Viridiplantae</taxon>
        <taxon>Streptophyta</taxon>
        <taxon>Embryophyta</taxon>
        <taxon>Tracheophyta</taxon>
        <taxon>Spermatophyta</taxon>
        <taxon>Magnoliopsida</taxon>
        <taxon>eudicotyledons</taxon>
        <taxon>Gunneridae</taxon>
        <taxon>Pentapetalae</taxon>
        <taxon>rosids</taxon>
        <taxon>fabids</taxon>
        <taxon>Malpighiales</taxon>
        <taxon>Rhizophoraceae</taxon>
        <taxon>Rhizophora</taxon>
    </lineage>
</organism>
<name>A0A2P2QH40_RHIMU</name>